<evidence type="ECO:0000256" key="1">
    <source>
        <dbReference type="SAM" id="MobiDB-lite"/>
    </source>
</evidence>
<gene>
    <name evidence="3" type="ORF">GCM10010328_44480</name>
</gene>
<evidence type="ECO:0000313" key="3">
    <source>
        <dbReference type="EMBL" id="GGZ64772.1"/>
    </source>
</evidence>
<name>A0ABQ3C2G8_9ACTN</name>
<keyword evidence="3" id="KW-0808">Transferase</keyword>
<evidence type="ECO:0000313" key="4">
    <source>
        <dbReference type="Proteomes" id="UP000624183"/>
    </source>
</evidence>
<dbReference type="GO" id="GO:0008168">
    <property type="term" value="F:methyltransferase activity"/>
    <property type="evidence" value="ECO:0007669"/>
    <property type="project" value="UniProtKB-KW"/>
</dbReference>
<comment type="caution">
    <text evidence="3">The sequence shown here is derived from an EMBL/GenBank/DDBJ whole genome shotgun (WGS) entry which is preliminary data.</text>
</comment>
<dbReference type="SUPFAM" id="SSF53335">
    <property type="entry name" value="S-adenosyl-L-methionine-dependent methyltransferases"/>
    <property type="match status" value="1"/>
</dbReference>
<feature type="domain" description="Methyltransferase" evidence="2">
    <location>
        <begin position="86"/>
        <end position="179"/>
    </location>
</feature>
<keyword evidence="3" id="KW-0489">Methyltransferase</keyword>
<dbReference type="GO" id="GO:0032259">
    <property type="term" value="P:methylation"/>
    <property type="evidence" value="ECO:0007669"/>
    <property type="project" value="UniProtKB-KW"/>
</dbReference>
<feature type="region of interest" description="Disordered" evidence="1">
    <location>
        <begin position="1"/>
        <end position="33"/>
    </location>
</feature>
<sequence>MTTTTETTGNPETMETVALPEAETGTETEAADDGEQAAAAGGFGAAITVAYSDALAGVYDDIYPSTPDLDDIATYLLTLAAPGASVLELGVGTGRVALPLAERGFDVTGVESSEGMLARLAEKDPEGRITPVHGDFAGLDLGRSFDVVLAPFNVLCCAMAVDEQIALMHAMARHVTAEGHVVIETFDPSDYHVQKKNEVNTYPIGARGALIESVGVLPASQNMMLQSTLFLDGDAPKSATTVMRYVWPGELDLLGAIAGLELVGRYAGWREQPFDGGDSRKMCVSVFRPLNQAG</sequence>
<dbReference type="Proteomes" id="UP000624183">
    <property type="component" value="Unassembled WGS sequence"/>
</dbReference>
<organism evidence="3 4">
    <name type="scientific">Streptomyces rubiginosohelvolus</name>
    <dbReference type="NCBI Taxonomy" id="67362"/>
    <lineage>
        <taxon>Bacteria</taxon>
        <taxon>Bacillati</taxon>
        <taxon>Actinomycetota</taxon>
        <taxon>Actinomycetes</taxon>
        <taxon>Kitasatosporales</taxon>
        <taxon>Streptomycetaceae</taxon>
        <taxon>Streptomyces</taxon>
    </lineage>
</organism>
<dbReference type="InterPro" id="IPR029063">
    <property type="entry name" value="SAM-dependent_MTases_sf"/>
</dbReference>
<dbReference type="EMBL" id="BMUW01000008">
    <property type="protein sequence ID" value="GGZ64772.1"/>
    <property type="molecule type" value="Genomic_DNA"/>
</dbReference>
<dbReference type="Pfam" id="PF13649">
    <property type="entry name" value="Methyltransf_25"/>
    <property type="match status" value="1"/>
</dbReference>
<reference evidence="4" key="1">
    <citation type="journal article" date="2019" name="Int. J. Syst. Evol. Microbiol.">
        <title>The Global Catalogue of Microorganisms (GCM) 10K type strain sequencing project: providing services to taxonomists for standard genome sequencing and annotation.</title>
        <authorList>
            <consortium name="The Broad Institute Genomics Platform"/>
            <consortium name="The Broad Institute Genome Sequencing Center for Infectious Disease"/>
            <person name="Wu L."/>
            <person name="Ma J."/>
        </authorList>
    </citation>
    <scope>NUCLEOTIDE SEQUENCE [LARGE SCALE GENOMIC DNA]</scope>
    <source>
        <strain evidence="4">JCM 4602</strain>
    </source>
</reference>
<protein>
    <submittedName>
        <fullName evidence="3">Methyltransferase</fullName>
    </submittedName>
</protein>
<accession>A0ABQ3C2G8</accession>
<dbReference type="Gene3D" id="3.40.50.150">
    <property type="entry name" value="Vaccinia Virus protein VP39"/>
    <property type="match status" value="1"/>
</dbReference>
<dbReference type="CDD" id="cd02440">
    <property type="entry name" value="AdoMet_MTases"/>
    <property type="match status" value="1"/>
</dbReference>
<feature type="compositionally biased region" description="Low complexity" evidence="1">
    <location>
        <begin position="1"/>
        <end position="23"/>
    </location>
</feature>
<dbReference type="InterPro" id="IPR041698">
    <property type="entry name" value="Methyltransf_25"/>
</dbReference>
<feature type="compositionally biased region" description="Acidic residues" evidence="1">
    <location>
        <begin position="24"/>
        <end position="33"/>
    </location>
</feature>
<keyword evidence="4" id="KW-1185">Reference proteome</keyword>
<proteinExistence type="predicted"/>
<evidence type="ECO:0000259" key="2">
    <source>
        <dbReference type="Pfam" id="PF13649"/>
    </source>
</evidence>